<evidence type="ECO:0000256" key="1">
    <source>
        <dbReference type="ARBA" id="ARBA00001933"/>
    </source>
</evidence>
<organism evidence="5">
    <name type="scientific">marine metagenome</name>
    <dbReference type="NCBI Taxonomy" id="408172"/>
    <lineage>
        <taxon>unclassified sequences</taxon>
        <taxon>metagenomes</taxon>
        <taxon>ecological metagenomes</taxon>
    </lineage>
</organism>
<protein>
    <recommendedName>
        <fullName evidence="4">Tryptophan synthase beta chain-like PALP domain-containing protein</fullName>
    </recommendedName>
</protein>
<keyword evidence="2" id="KW-0663">Pyridoxal phosphate</keyword>
<name>A0A381QRH7_9ZZZZ</name>
<evidence type="ECO:0000256" key="2">
    <source>
        <dbReference type="ARBA" id="ARBA00022898"/>
    </source>
</evidence>
<evidence type="ECO:0000313" key="5">
    <source>
        <dbReference type="EMBL" id="SUZ81328.1"/>
    </source>
</evidence>
<keyword evidence="3" id="KW-0456">Lyase</keyword>
<evidence type="ECO:0000256" key="3">
    <source>
        <dbReference type="ARBA" id="ARBA00023239"/>
    </source>
</evidence>
<dbReference type="GO" id="GO:0009097">
    <property type="term" value="P:isoleucine biosynthetic process"/>
    <property type="evidence" value="ECO:0007669"/>
    <property type="project" value="TreeGrafter"/>
</dbReference>
<dbReference type="SUPFAM" id="SSF53686">
    <property type="entry name" value="Tryptophan synthase beta subunit-like PLP-dependent enzymes"/>
    <property type="match status" value="1"/>
</dbReference>
<sequence length="276" mass="30331">MEFLQHAGTFKARGAINNVLNLDEEKKQKGITAVSAGNHAIAASYAANKFGLKNKIFMYNSANQFRVNKCKELKANLYFTDPHSAFKDVLKASSEEDYSFIHPFDGAFTMQGTATLGFEICNQMQNIDNIIISVGGGGLIGGIGSFVKQKFPKCKIIGVEPEGAKGLTDSLKTNKPIEQVLINSIADSLSAPLHMPYSFSICQNVIDQMITVTDNEMIEAMLFMYDKCKLMLEPACVAGVAALQRYFKGKLKNQDTLIVLCGSNIDIKSWNDLVFN</sequence>
<accession>A0A381QRH7</accession>
<dbReference type="AlphaFoldDB" id="A0A381QRH7"/>
<feature type="domain" description="Tryptophan synthase beta chain-like PALP" evidence="4">
    <location>
        <begin position="1"/>
        <end position="262"/>
    </location>
</feature>
<dbReference type="GO" id="GO:0003941">
    <property type="term" value="F:L-serine ammonia-lyase activity"/>
    <property type="evidence" value="ECO:0007669"/>
    <property type="project" value="TreeGrafter"/>
</dbReference>
<dbReference type="GO" id="GO:0006567">
    <property type="term" value="P:L-threonine catabolic process"/>
    <property type="evidence" value="ECO:0007669"/>
    <property type="project" value="TreeGrafter"/>
</dbReference>
<dbReference type="GO" id="GO:0004794">
    <property type="term" value="F:threonine deaminase activity"/>
    <property type="evidence" value="ECO:0007669"/>
    <property type="project" value="TreeGrafter"/>
</dbReference>
<dbReference type="Pfam" id="PF00291">
    <property type="entry name" value="PALP"/>
    <property type="match status" value="1"/>
</dbReference>
<dbReference type="GO" id="GO:0006565">
    <property type="term" value="P:L-serine catabolic process"/>
    <property type="evidence" value="ECO:0007669"/>
    <property type="project" value="TreeGrafter"/>
</dbReference>
<dbReference type="PANTHER" id="PTHR48078:SF6">
    <property type="entry name" value="L-THREONINE DEHYDRATASE CATABOLIC TDCB"/>
    <property type="match status" value="1"/>
</dbReference>
<dbReference type="PANTHER" id="PTHR48078">
    <property type="entry name" value="THREONINE DEHYDRATASE, MITOCHONDRIAL-RELATED"/>
    <property type="match status" value="1"/>
</dbReference>
<dbReference type="InterPro" id="IPR001926">
    <property type="entry name" value="TrpB-like_PALP"/>
</dbReference>
<dbReference type="InterPro" id="IPR050147">
    <property type="entry name" value="Ser/Thr_Dehydratase"/>
</dbReference>
<evidence type="ECO:0000259" key="4">
    <source>
        <dbReference type="Pfam" id="PF00291"/>
    </source>
</evidence>
<dbReference type="Gene3D" id="3.40.50.1100">
    <property type="match status" value="2"/>
</dbReference>
<dbReference type="InterPro" id="IPR036052">
    <property type="entry name" value="TrpB-like_PALP_sf"/>
</dbReference>
<dbReference type="EMBL" id="UINC01001463">
    <property type="protein sequence ID" value="SUZ81328.1"/>
    <property type="molecule type" value="Genomic_DNA"/>
</dbReference>
<gene>
    <name evidence="5" type="ORF">METZ01_LOCUS34182</name>
</gene>
<comment type="cofactor">
    <cofactor evidence="1">
        <name>pyridoxal 5'-phosphate</name>
        <dbReference type="ChEBI" id="CHEBI:597326"/>
    </cofactor>
</comment>
<proteinExistence type="predicted"/>
<reference evidence="5" key="1">
    <citation type="submission" date="2018-05" db="EMBL/GenBank/DDBJ databases">
        <authorList>
            <person name="Lanie J.A."/>
            <person name="Ng W.-L."/>
            <person name="Kazmierczak K.M."/>
            <person name="Andrzejewski T.M."/>
            <person name="Davidsen T.M."/>
            <person name="Wayne K.J."/>
            <person name="Tettelin H."/>
            <person name="Glass J.I."/>
            <person name="Rusch D."/>
            <person name="Podicherti R."/>
            <person name="Tsui H.-C.T."/>
            <person name="Winkler M.E."/>
        </authorList>
    </citation>
    <scope>NUCLEOTIDE SEQUENCE</scope>
</reference>